<reference evidence="17" key="1">
    <citation type="submission" date="2025-08" db="UniProtKB">
        <authorList>
            <consortium name="RefSeq"/>
        </authorList>
    </citation>
    <scope>IDENTIFICATION</scope>
    <source>
        <tissue evidence="17">Gonads</tissue>
    </source>
</reference>
<keyword evidence="5" id="KW-0732">Signal</keyword>
<protein>
    <recommendedName>
        <fullName evidence="4">alpha-glucosidase</fullName>
        <ecNumber evidence="4">3.2.1.20</ecNumber>
    </recommendedName>
    <alternativeName>
        <fullName evidence="11">Maltase</fullName>
    </alternativeName>
</protein>
<dbReference type="AlphaFoldDB" id="A0A2R2MIE1"/>
<evidence type="ECO:0000256" key="14">
    <source>
        <dbReference type="SAM" id="Phobius"/>
    </source>
</evidence>
<evidence type="ECO:0000313" key="16">
    <source>
        <dbReference type="Proteomes" id="UP000085678"/>
    </source>
</evidence>
<dbReference type="InterPro" id="IPR044913">
    <property type="entry name" value="P_trefoil_dom_sf"/>
</dbReference>
<dbReference type="CDD" id="cd00111">
    <property type="entry name" value="Trefoil"/>
    <property type="match status" value="1"/>
</dbReference>
<keyword evidence="16" id="KW-1185">Reference proteome</keyword>
<dbReference type="GO" id="GO:0004558">
    <property type="term" value="F:alpha-1,4-glucosidase activity"/>
    <property type="evidence" value="ECO:0007669"/>
    <property type="project" value="TreeGrafter"/>
</dbReference>
<gene>
    <name evidence="17" type="primary">LOC106164793</name>
</gene>
<dbReference type="GO" id="GO:0030246">
    <property type="term" value="F:carbohydrate binding"/>
    <property type="evidence" value="ECO:0007669"/>
    <property type="project" value="InterPro"/>
</dbReference>
<feature type="domain" description="P-type" evidence="15">
    <location>
        <begin position="39"/>
        <end position="81"/>
    </location>
</feature>
<evidence type="ECO:0000256" key="4">
    <source>
        <dbReference type="ARBA" id="ARBA00012741"/>
    </source>
</evidence>
<keyword evidence="14" id="KW-0812">Transmembrane</keyword>
<evidence type="ECO:0000256" key="6">
    <source>
        <dbReference type="ARBA" id="ARBA00022801"/>
    </source>
</evidence>
<comment type="subcellular location">
    <subcellularLocation>
        <location evidence="2">Membrane</location>
    </subcellularLocation>
</comment>
<dbReference type="RefSeq" id="XP_023929978.1">
    <property type="nucleotide sequence ID" value="XM_024074210.1"/>
</dbReference>
<comment type="similarity">
    <text evidence="3 13">Belongs to the glycosyl hydrolase 31 family.</text>
</comment>
<dbReference type="Pfam" id="PF01055">
    <property type="entry name" value="Glyco_hydro_31_2nd"/>
    <property type="match status" value="1"/>
</dbReference>
<dbReference type="Pfam" id="PF13802">
    <property type="entry name" value="Gal_mutarotas_2"/>
    <property type="match status" value="1"/>
</dbReference>
<organism evidence="16 17">
    <name type="scientific">Lingula anatina</name>
    <name type="common">Brachiopod</name>
    <name type="synonym">Lingula unguis</name>
    <dbReference type="NCBI Taxonomy" id="7574"/>
    <lineage>
        <taxon>Eukaryota</taxon>
        <taxon>Metazoa</taxon>
        <taxon>Spiralia</taxon>
        <taxon>Lophotrochozoa</taxon>
        <taxon>Brachiopoda</taxon>
        <taxon>Linguliformea</taxon>
        <taxon>Lingulata</taxon>
        <taxon>Lingulida</taxon>
        <taxon>Linguloidea</taxon>
        <taxon>Lingulidae</taxon>
        <taxon>Lingula</taxon>
    </lineage>
</organism>
<dbReference type="KEGG" id="lak:106164793"/>
<feature type="disulfide bond" evidence="12">
    <location>
        <begin position="60"/>
        <end position="77"/>
    </location>
</feature>
<evidence type="ECO:0000259" key="15">
    <source>
        <dbReference type="PROSITE" id="PS51448"/>
    </source>
</evidence>
<dbReference type="InterPro" id="IPR025887">
    <property type="entry name" value="Glyco_hydro_31_N_dom"/>
</dbReference>
<dbReference type="InterPro" id="IPR013780">
    <property type="entry name" value="Glyco_hydro_b"/>
</dbReference>
<keyword evidence="6 13" id="KW-0378">Hydrolase</keyword>
<name>A0A2R2MIE1_LINAN</name>
<evidence type="ECO:0000256" key="1">
    <source>
        <dbReference type="ARBA" id="ARBA00001657"/>
    </source>
</evidence>
<dbReference type="PROSITE" id="PS51448">
    <property type="entry name" value="P_TREFOIL_2"/>
    <property type="match status" value="1"/>
</dbReference>
<feature type="disulfide bond" evidence="12">
    <location>
        <begin position="50"/>
        <end position="65"/>
    </location>
</feature>
<evidence type="ECO:0000313" key="17">
    <source>
        <dbReference type="RefSeq" id="XP_023929978.1"/>
    </source>
</evidence>
<comment type="caution">
    <text evidence="12">Lacks conserved residue(s) required for the propagation of feature annotation.</text>
</comment>
<feature type="transmembrane region" description="Helical" evidence="14">
    <location>
        <begin position="9"/>
        <end position="33"/>
    </location>
</feature>
<evidence type="ECO:0000256" key="2">
    <source>
        <dbReference type="ARBA" id="ARBA00004370"/>
    </source>
</evidence>
<dbReference type="FunFam" id="3.20.20.80:FF:000016">
    <property type="entry name" value="Maltase-glucoamylase, intestinal"/>
    <property type="match status" value="1"/>
</dbReference>
<accession>A0A2R2MIE1</accession>
<dbReference type="OrthoDB" id="1334205at2759"/>
<evidence type="ECO:0000256" key="11">
    <source>
        <dbReference type="ARBA" id="ARBA00041343"/>
    </source>
</evidence>
<sequence length="724" mass="82723">MLKETRSKLYCTGGVVLVLLLCVVVALIVNFSLDKPLTPTWSQSSAMVACVPRGGTVKQCEELGCIWRPISDDSPNCWFPEDSSQNGYGYEIKGDIQPTPIGKTMVLSRIPTTPLAYPESTPVEEVRLEVEYHDVNRLRLKFTDSKQARYEVSQHALDIRAPSTPPAADDMLYEVIYITQPQFGVKVIRKDTNATIFDTALPGFTFTDQYLQLTTRLNSSHVYGFGEHNHGRYKHDMNWRRWPIFSRGTGPKAEPLNLYGHQPFYMNIEKSGKANGVLLKNSNAMDIVLQPDPYPAISYQVIGGVLDFYIFLGPSPENVVEQYNMAIGYPVMPPYWSLGFQLCKWGYNGTAHVRDVLRRQREANIPQDVQYVDIDYTYEKLTFTYNRDGFRDLPKLVQELHDMGQKLILILDPGIGTDENVTSRAPPNNSYPALNDGVRQDVFIKNPNKTGYLTAEVWPGKVYFPDYTKPETTEWWTRCIEDFYVNQKVQYDALWLDMNEPKSFKSGSLTGSCDKNQWNNPPYLPKIEDYDKGHLYEGTICMDAVQDNWGQETVHYNVHSLYGHTMAMASYGVLRKLQPSKRPLVLTRSTFSGTGKYAVHWLGDNTSEWPQLAWSIIGMLEFNIFGIPYVGADICGFWGDTTEELCTRWMQVGAFYPFSRNHNAQNYPRVDGFIEQDPAVFGEPFVTRARDVLNTRYRLLPYLYTLFHYAHTTGSTVVRPLLHE</sequence>
<dbReference type="InterPro" id="IPR030459">
    <property type="entry name" value="Glyco_hydro_31_CS"/>
</dbReference>
<evidence type="ECO:0000256" key="7">
    <source>
        <dbReference type="ARBA" id="ARBA00023136"/>
    </source>
</evidence>
<keyword evidence="14" id="KW-1133">Transmembrane helix</keyword>
<keyword evidence="10 13" id="KW-0326">Glycosidase</keyword>
<dbReference type="SUPFAM" id="SSF57492">
    <property type="entry name" value="Trefoil"/>
    <property type="match status" value="1"/>
</dbReference>
<keyword evidence="8 12" id="KW-1015">Disulfide bond</keyword>
<proteinExistence type="inferred from homology"/>
<dbReference type="CDD" id="cd14752">
    <property type="entry name" value="GH31_N"/>
    <property type="match status" value="1"/>
</dbReference>
<keyword evidence="7 14" id="KW-0472">Membrane</keyword>
<keyword evidence="9" id="KW-0325">Glycoprotein</keyword>
<dbReference type="GO" id="GO:0005975">
    <property type="term" value="P:carbohydrate metabolic process"/>
    <property type="evidence" value="ECO:0007669"/>
    <property type="project" value="InterPro"/>
</dbReference>
<dbReference type="InterPro" id="IPR017853">
    <property type="entry name" value="GH"/>
</dbReference>
<dbReference type="Gene3D" id="3.20.20.80">
    <property type="entry name" value="Glycosidases"/>
    <property type="match status" value="1"/>
</dbReference>
<dbReference type="Gene3D" id="2.60.40.1180">
    <property type="entry name" value="Golgi alpha-mannosidase II"/>
    <property type="match status" value="1"/>
</dbReference>
<dbReference type="InterPro" id="IPR000322">
    <property type="entry name" value="Glyco_hydro_31_TIM"/>
</dbReference>
<evidence type="ECO:0000256" key="3">
    <source>
        <dbReference type="ARBA" id="ARBA00007806"/>
    </source>
</evidence>
<dbReference type="InterPro" id="IPR000519">
    <property type="entry name" value="P_trefoil_dom"/>
</dbReference>
<evidence type="ECO:0000256" key="10">
    <source>
        <dbReference type="ARBA" id="ARBA00023295"/>
    </source>
</evidence>
<dbReference type="Gene3D" id="2.60.40.1760">
    <property type="entry name" value="glycosyl hydrolase (family 31)"/>
    <property type="match status" value="1"/>
</dbReference>
<dbReference type="PANTHER" id="PTHR22762:SF133">
    <property type="entry name" value="P-TYPE DOMAIN-CONTAINING PROTEIN"/>
    <property type="match status" value="1"/>
</dbReference>
<dbReference type="Proteomes" id="UP000085678">
    <property type="component" value="Unplaced"/>
</dbReference>
<dbReference type="CDD" id="cd06602">
    <property type="entry name" value="GH31_MGAM_SI_GAA"/>
    <property type="match status" value="1"/>
</dbReference>
<evidence type="ECO:0000256" key="8">
    <source>
        <dbReference type="ARBA" id="ARBA00023157"/>
    </source>
</evidence>
<dbReference type="GO" id="GO:0016020">
    <property type="term" value="C:membrane"/>
    <property type="evidence" value="ECO:0007669"/>
    <property type="project" value="UniProtKB-SubCell"/>
</dbReference>
<dbReference type="EC" id="3.2.1.20" evidence="4"/>
<evidence type="ECO:0000256" key="12">
    <source>
        <dbReference type="PROSITE-ProRule" id="PRU00779"/>
    </source>
</evidence>
<dbReference type="PANTHER" id="PTHR22762">
    <property type="entry name" value="ALPHA-GLUCOSIDASE"/>
    <property type="match status" value="1"/>
</dbReference>
<dbReference type="InterPro" id="IPR011013">
    <property type="entry name" value="Gal_mutarotase_sf_dom"/>
</dbReference>
<dbReference type="InParanoid" id="A0A2R2MIE1"/>
<evidence type="ECO:0000256" key="9">
    <source>
        <dbReference type="ARBA" id="ARBA00023180"/>
    </source>
</evidence>
<evidence type="ECO:0000256" key="5">
    <source>
        <dbReference type="ARBA" id="ARBA00022729"/>
    </source>
</evidence>
<dbReference type="SUPFAM" id="SSF74650">
    <property type="entry name" value="Galactose mutarotase-like"/>
    <property type="match status" value="1"/>
</dbReference>
<dbReference type="SUPFAM" id="SSF51445">
    <property type="entry name" value="(Trans)glycosidases"/>
    <property type="match status" value="1"/>
</dbReference>
<dbReference type="PROSITE" id="PS00707">
    <property type="entry name" value="GLYCOSYL_HYDROL_F31_2"/>
    <property type="match status" value="1"/>
</dbReference>
<dbReference type="STRING" id="7574.A0A2R2MIE1"/>
<comment type="catalytic activity">
    <reaction evidence="1">
        <text>Hydrolysis of terminal, non-reducing (1-&gt;4)-linked alpha-D-glucose residues with release of alpha-D-glucose.</text>
        <dbReference type="EC" id="3.2.1.20"/>
    </reaction>
</comment>
<evidence type="ECO:0000256" key="13">
    <source>
        <dbReference type="RuleBase" id="RU361185"/>
    </source>
</evidence>
<dbReference type="GeneID" id="106164793"/>